<dbReference type="EMBL" id="PEKN01000001">
    <property type="protein sequence ID" value="PIK21404.1"/>
    <property type="molecule type" value="Genomic_DNA"/>
</dbReference>
<sequence>MKKWWITMTNNSHFKTLKIKSVNESDKSKEKDFSNCIWFNNKGEAEEFLEQMKELIEENYSGAKDWFK</sequence>
<reference evidence="1 2" key="1">
    <citation type="submission" date="2017-11" db="EMBL/GenBank/DDBJ databases">
        <title>Genome sequencing of Prevotella intermedia KCOM 1653.</title>
        <authorList>
            <person name="Kook J.-K."/>
            <person name="Park S.-N."/>
            <person name="Lim Y.K."/>
        </authorList>
    </citation>
    <scope>NUCLEOTIDE SEQUENCE [LARGE SCALE GENOMIC DNA]</scope>
    <source>
        <strain evidence="1 2">KCOM 1653</strain>
    </source>
</reference>
<accession>A0A2G8ID07</accession>
<comment type="caution">
    <text evidence="1">The sequence shown here is derived from an EMBL/GenBank/DDBJ whole genome shotgun (WGS) entry which is preliminary data.</text>
</comment>
<dbReference type="AlphaFoldDB" id="A0A2G8ID07"/>
<proteinExistence type="predicted"/>
<dbReference type="RefSeq" id="WP_099836470.1">
    <property type="nucleotide sequence ID" value="NZ_PEKN01000001.1"/>
</dbReference>
<dbReference type="Proteomes" id="UP000230046">
    <property type="component" value="Unassembled WGS sequence"/>
</dbReference>
<evidence type="ECO:0000313" key="1">
    <source>
        <dbReference type="EMBL" id="PIK21404.1"/>
    </source>
</evidence>
<evidence type="ECO:0000313" key="2">
    <source>
        <dbReference type="Proteomes" id="UP000230046"/>
    </source>
</evidence>
<gene>
    <name evidence="1" type="ORF">CTI18_08865</name>
</gene>
<organism evidence="1 2">
    <name type="scientific">Prevotella intermedia</name>
    <dbReference type="NCBI Taxonomy" id="28131"/>
    <lineage>
        <taxon>Bacteria</taxon>
        <taxon>Pseudomonadati</taxon>
        <taxon>Bacteroidota</taxon>
        <taxon>Bacteroidia</taxon>
        <taxon>Bacteroidales</taxon>
        <taxon>Prevotellaceae</taxon>
        <taxon>Prevotella</taxon>
    </lineage>
</organism>
<protein>
    <submittedName>
        <fullName evidence="1">Uncharacterized protein</fullName>
    </submittedName>
</protein>
<name>A0A2G8ID07_PREIN</name>